<dbReference type="Proteomes" id="UP000662931">
    <property type="component" value="Chromosome 1"/>
</dbReference>
<dbReference type="Pfam" id="PF12739">
    <property type="entry name" value="TRAPPC-Trs85"/>
    <property type="match status" value="2"/>
</dbReference>
<evidence type="ECO:0000313" key="1">
    <source>
        <dbReference type="EMBL" id="QPG74107.1"/>
    </source>
</evidence>
<reference evidence="1" key="1">
    <citation type="submission" date="2020-10" db="EMBL/GenBank/DDBJ databases">
        <authorList>
            <person name="Roach M.J.R."/>
        </authorList>
    </citation>
    <scope>NUCLEOTIDE SEQUENCE</scope>
    <source>
        <strain evidence="1">CBS 1945</strain>
    </source>
</reference>
<dbReference type="RefSeq" id="XP_038777672.1">
    <property type="nucleotide sequence ID" value="XM_038921744.1"/>
</dbReference>
<sequence length="551" mass="62774">MNSLVDQDLGGSAINGSPSRLIVRFVQPLEDQVAGQRADSTKGVADLSISTSSSTSAVGFASSAPVFGLPELYDQSNNNIQLERFVDLVSSRIEDTQFFQNTIRHPTDSFKDEDSTDIEILQDSIYVTMLSKSLASNTVVPFEYINHPIVNVIATTSDEDLQIVQEKYFACKKSIATLPSWLDEPHTSMTLFLILVDSDKPEELQKGLHMQEQLKLNLGKKAVIAPVSFNKAKKADQAKFTLYRSQLGLEQQPGDDSVEIPKKVYDAFNIQLQDIIYKSMIPFMQREIKLWNEHTNDGDSYSPVKGYYSTGASEVIIRRLADWYFMLRDYKNSYTTYEMLKKDFLSDRAYSYLSSLQEFMVLSLMLGASSKVNPLENSASQRGKGITKKIVTDLALALVPSFPPEAYYAESQKLFKKLIDSKLVDDLCSGILMERLAYIYYCYDKPVFENSDPPKRQSYYEESNPFKLHRYKMAEFGLSKSRKSILWMLLACRKLDPTVKPTQVALMVWRIEKDLENFGFSSDRKDHYELVWPYREDSLLHELKQALEAVA</sequence>
<keyword evidence="2" id="KW-1185">Reference proteome</keyword>
<protein>
    <recommendedName>
        <fullName evidence="3">Trafficking protein particle complex III-specific subunit 85</fullName>
    </recommendedName>
</protein>
<dbReference type="KEGG" id="bnn:FOA43_001429"/>
<dbReference type="EMBL" id="CP064812">
    <property type="protein sequence ID" value="QPG74107.1"/>
    <property type="molecule type" value="Genomic_DNA"/>
</dbReference>
<organism evidence="1 2">
    <name type="scientific">Eeniella nana</name>
    <name type="common">Yeast</name>
    <name type="synonym">Brettanomyces nanus</name>
    <dbReference type="NCBI Taxonomy" id="13502"/>
    <lineage>
        <taxon>Eukaryota</taxon>
        <taxon>Fungi</taxon>
        <taxon>Dikarya</taxon>
        <taxon>Ascomycota</taxon>
        <taxon>Saccharomycotina</taxon>
        <taxon>Pichiomycetes</taxon>
        <taxon>Pichiales</taxon>
        <taxon>Pichiaceae</taxon>
        <taxon>Brettanomyces</taxon>
    </lineage>
</organism>
<dbReference type="InterPro" id="IPR024420">
    <property type="entry name" value="TRAPP_III_complex_Trs85"/>
</dbReference>
<dbReference type="PANTHER" id="PTHR12975:SF6">
    <property type="entry name" value="TRAFFICKING PROTEIN PARTICLE COMPLEX SUBUNIT 8"/>
    <property type="match status" value="1"/>
</dbReference>
<dbReference type="AlphaFoldDB" id="A0A875RU21"/>
<proteinExistence type="predicted"/>
<evidence type="ECO:0000313" key="2">
    <source>
        <dbReference type="Proteomes" id="UP000662931"/>
    </source>
</evidence>
<dbReference type="OrthoDB" id="203724at2759"/>
<name>A0A875RU21_EENNA</name>
<dbReference type="GO" id="GO:1990072">
    <property type="term" value="C:TRAPPIII protein complex"/>
    <property type="evidence" value="ECO:0007669"/>
    <property type="project" value="TreeGrafter"/>
</dbReference>
<evidence type="ECO:0008006" key="3">
    <source>
        <dbReference type="Google" id="ProtNLM"/>
    </source>
</evidence>
<dbReference type="GeneID" id="62194830"/>
<gene>
    <name evidence="1" type="ORF">FOA43_001429</name>
</gene>
<accession>A0A875RU21</accession>
<dbReference type="PANTHER" id="PTHR12975">
    <property type="entry name" value="TRANSPORT PROTEIN TRAPP"/>
    <property type="match status" value="1"/>
</dbReference>